<keyword evidence="8" id="KW-1185">Reference proteome</keyword>
<accession>A0A521FZ22</accession>
<dbReference type="PROSITE" id="PS51123">
    <property type="entry name" value="OMPA_2"/>
    <property type="match status" value="1"/>
</dbReference>
<evidence type="ECO:0000313" key="7">
    <source>
        <dbReference type="EMBL" id="TAA74012.1"/>
    </source>
</evidence>
<dbReference type="PRINTS" id="PR01021">
    <property type="entry name" value="OMPADOMAIN"/>
</dbReference>
<evidence type="ECO:0000259" key="6">
    <source>
        <dbReference type="PROSITE" id="PS51123"/>
    </source>
</evidence>
<dbReference type="PANTHER" id="PTHR30329">
    <property type="entry name" value="STATOR ELEMENT OF FLAGELLAR MOTOR COMPLEX"/>
    <property type="match status" value="1"/>
</dbReference>
<dbReference type="SUPFAM" id="SSF103088">
    <property type="entry name" value="OmpA-like"/>
    <property type="match status" value="1"/>
</dbReference>
<gene>
    <name evidence="7" type="ORF">CDV28_1434</name>
</gene>
<dbReference type="AlphaFoldDB" id="A0A521FZ22"/>
<evidence type="ECO:0000256" key="4">
    <source>
        <dbReference type="PROSITE-ProRule" id="PRU00473"/>
    </source>
</evidence>
<dbReference type="EMBL" id="NQJD01000043">
    <property type="protein sequence ID" value="TAA74012.1"/>
    <property type="molecule type" value="Genomic_DNA"/>
</dbReference>
<evidence type="ECO:0000256" key="1">
    <source>
        <dbReference type="ARBA" id="ARBA00004442"/>
    </source>
</evidence>
<evidence type="ECO:0000256" key="5">
    <source>
        <dbReference type="SAM" id="SignalP"/>
    </source>
</evidence>
<evidence type="ECO:0000256" key="3">
    <source>
        <dbReference type="ARBA" id="ARBA00023237"/>
    </source>
</evidence>
<dbReference type="Proteomes" id="UP000316238">
    <property type="component" value="Unassembled WGS sequence"/>
</dbReference>
<dbReference type="GO" id="GO:0009279">
    <property type="term" value="C:cell outer membrane"/>
    <property type="evidence" value="ECO:0007669"/>
    <property type="project" value="UniProtKB-SubCell"/>
</dbReference>
<dbReference type="PANTHER" id="PTHR30329:SF21">
    <property type="entry name" value="LIPOPROTEIN YIAD-RELATED"/>
    <property type="match status" value="1"/>
</dbReference>
<feature type="domain" description="OmpA-like" evidence="6">
    <location>
        <begin position="253"/>
        <end position="370"/>
    </location>
</feature>
<protein>
    <submittedName>
        <fullName evidence="7">OmpA-OmpF porin, OOP family</fullName>
    </submittedName>
</protein>
<reference evidence="7" key="1">
    <citation type="submission" date="2017-07" db="EMBL/GenBank/DDBJ databases">
        <title>The cable genome - Insights into the physiology and evolution of filamentous bacteria capable of sulfide oxidation via long distance electron transfer.</title>
        <authorList>
            <person name="Thorup C."/>
            <person name="Bjerg J.T."/>
            <person name="Schreiber L."/>
            <person name="Nielsen L.P."/>
            <person name="Kjeldsen K.U."/>
            <person name="Boesen T."/>
            <person name="Boggild A."/>
            <person name="Meysman F."/>
            <person name="Geelhoed J."/>
            <person name="Schramm A."/>
        </authorList>
    </citation>
    <scope>NUCLEOTIDE SEQUENCE [LARGE SCALE GENOMIC DNA]</scope>
    <source>
        <strain evidence="7">GS</strain>
    </source>
</reference>
<dbReference type="Pfam" id="PF00691">
    <property type="entry name" value="OmpA"/>
    <property type="match status" value="1"/>
</dbReference>
<dbReference type="Gene3D" id="3.30.1330.60">
    <property type="entry name" value="OmpA-like domain"/>
    <property type="match status" value="1"/>
</dbReference>
<dbReference type="InterPro" id="IPR006665">
    <property type="entry name" value="OmpA-like"/>
</dbReference>
<sequence>MNSRTVQLLAALLAVLLFSMPSSSFARSKKSKAKRFDRKDWIWQPDAFPKEKKPQYIRMADNFFVFYDPSTAMTVPYRDGMTRLEMSKEVLLKSNASLPELNWQTGLYPHWKNVMWLPGAEKGFHPYYQLHNYNQEEFAAALEQLPVISSGPPMLQTALMKLENLLGLPGRTEVFMFTNGAASRFEGVDEPEPLAQAKKLAAKYDVCFTLISSATNQSAEKLLNDIAGVNDCSQVIDFDTVVEHPEHLFGRLYMPADSPFSNVLFAFDKAKVRKEYQQTLDRLGRYLTANQHEYAVLSGFCDIRGPQQYNIHLSRSRAESARKYLMDNFPLKKGRVLLYWHGSAKPVASNKTEEGRRLNRRVTITVRKGK</sequence>
<dbReference type="CDD" id="cd07185">
    <property type="entry name" value="OmpA_C-like"/>
    <property type="match status" value="1"/>
</dbReference>
<feature type="signal peptide" evidence="5">
    <location>
        <begin position="1"/>
        <end position="26"/>
    </location>
</feature>
<name>A0A521FZ22_9BACT</name>
<dbReference type="InterPro" id="IPR006664">
    <property type="entry name" value="OMP_bac"/>
</dbReference>
<keyword evidence="2 4" id="KW-0472">Membrane</keyword>
<evidence type="ECO:0000313" key="8">
    <source>
        <dbReference type="Proteomes" id="UP000316238"/>
    </source>
</evidence>
<dbReference type="InterPro" id="IPR050330">
    <property type="entry name" value="Bact_OuterMem_StrucFunc"/>
</dbReference>
<proteinExistence type="predicted"/>
<organism evidence="7 8">
    <name type="scientific">Candidatus Electronema aureum</name>
    <dbReference type="NCBI Taxonomy" id="2005002"/>
    <lineage>
        <taxon>Bacteria</taxon>
        <taxon>Pseudomonadati</taxon>
        <taxon>Thermodesulfobacteriota</taxon>
        <taxon>Desulfobulbia</taxon>
        <taxon>Desulfobulbales</taxon>
        <taxon>Desulfobulbaceae</taxon>
        <taxon>Candidatus Electronema</taxon>
    </lineage>
</organism>
<keyword evidence="5" id="KW-0732">Signal</keyword>
<feature type="chain" id="PRO_5022031951" evidence="5">
    <location>
        <begin position="27"/>
        <end position="370"/>
    </location>
</feature>
<evidence type="ECO:0000256" key="2">
    <source>
        <dbReference type="ARBA" id="ARBA00023136"/>
    </source>
</evidence>
<dbReference type="InterPro" id="IPR036737">
    <property type="entry name" value="OmpA-like_sf"/>
</dbReference>
<keyword evidence="3" id="KW-0998">Cell outer membrane</keyword>
<comment type="caution">
    <text evidence="7">The sequence shown here is derived from an EMBL/GenBank/DDBJ whole genome shotgun (WGS) entry which is preliminary data.</text>
</comment>
<comment type="subcellular location">
    <subcellularLocation>
        <location evidence="1">Cell outer membrane</location>
    </subcellularLocation>
</comment>